<keyword evidence="6 7" id="KW-0472">Membrane</keyword>
<feature type="transmembrane region" description="Helical" evidence="7">
    <location>
        <begin position="77"/>
        <end position="95"/>
    </location>
</feature>
<feature type="transmembrane region" description="Helical" evidence="7">
    <location>
        <begin position="367"/>
        <end position="400"/>
    </location>
</feature>
<evidence type="ECO:0000256" key="5">
    <source>
        <dbReference type="ARBA" id="ARBA00022989"/>
    </source>
</evidence>
<dbReference type="InterPro" id="IPR050171">
    <property type="entry name" value="MFS_Transporters"/>
</dbReference>
<dbReference type="GO" id="GO:0022857">
    <property type="term" value="F:transmembrane transporter activity"/>
    <property type="evidence" value="ECO:0007669"/>
    <property type="project" value="InterPro"/>
</dbReference>
<evidence type="ECO:0000256" key="1">
    <source>
        <dbReference type="ARBA" id="ARBA00004651"/>
    </source>
</evidence>
<feature type="transmembrane region" description="Helical" evidence="7">
    <location>
        <begin position="139"/>
        <end position="161"/>
    </location>
</feature>
<name>A0A939TJ98_9MICO</name>
<feature type="transmembrane region" description="Helical" evidence="7">
    <location>
        <begin position="260"/>
        <end position="278"/>
    </location>
</feature>
<feature type="transmembrane region" description="Helical" evidence="7">
    <location>
        <begin position="101"/>
        <end position="119"/>
    </location>
</feature>
<dbReference type="Gene3D" id="1.20.1250.20">
    <property type="entry name" value="MFS general substrate transporter like domains"/>
    <property type="match status" value="2"/>
</dbReference>
<accession>A0A939TJ98</accession>
<dbReference type="SUPFAM" id="SSF103473">
    <property type="entry name" value="MFS general substrate transporter"/>
    <property type="match status" value="1"/>
</dbReference>
<sequence>MTDSSRRLLLRLAPMIYGPSALFGLGKGCVVPMVPVVATSLGADLGQSGVIASLLVVGQLVGNLPASWIVARAGERIGMLLASVVALAGAVGVALGANLVLLAVCVFGIGVSTATYNLARHAFMTTRVPVPFRARALSLLGGTFRLGAFTGPFVAAGMIALTGDPRSAAWAFAIALALAGALIGFGPDPERVLQRSETEPGGAASGADRLAPRPGVWRTASAYRSTLATVGVSAALLSGARTARDVLLPLWGVSIGADATQIALVVGVSAAIDFALFYVSGQVMDRFSRLWAAVPSLVAMSAAFITLACTHDVPSAFAWFVGCAAGLGLANGMSSGIIMTVGADLAPMDHPASFLAAWRTLVDTGGALTPVAVSAVAALSLPAACVIAGVLALGGAAGFWRWLPRNPPAVQAFPKPSS</sequence>
<protein>
    <submittedName>
        <fullName evidence="9">MFS transporter</fullName>
    </submittedName>
</protein>
<keyword evidence="5 7" id="KW-1133">Transmembrane helix</keyword>
<dbReference type="GO" id="GO:0005886">
    <property type="term" value="C:plasma membrane"/>
    <property type="evidence" value="ECO:0007669"/>
    <property type="project" value="UniProtKB-SubCell"/>
</dbReference>
<evidence type="ECO:0000259" key="8">
    <source>
        <dbReference type="PROSITE" id="PS50850"/>
    </source>
</evidence>
<dbReference type="PANTHER" id="PTHR23517">
    <property type="entry name" value="RESISTANCE PROTEIN MDTM, PUTATIVE-RELATED-RELATED"/>
    <property type="match status" value="1"/>
</dbReference>
<dbReference type="PROSITE" id="PS50850">
    <property type="entry name" value="MFS"/>
    <property type="match status" value="1"/>
</dbReference>
<evidence type="ECO:0000256" key="2">
    <source>
        <dbReference type="ARBA" id="ARBA00022448"/>
    </source>
</evidence>
<keyword evidence="4 7" id="KW-0812">Transmembrane</keyword>
<dbReference type="AlphaFoldDB" id="A0A939TJ98"/>
<dbReference type="RefSeq" id="WP_208236800.1">
    <property type="nucleotide sequence ID" value="NZ_BAAAQU010000001.1"/>
</dbReference>
<proteinExistence type="predicted"/>
<dbReference type="PANTHER" id="PTHR23517:SF3">
    <property type="entry name" value="INTEGRAL MEMBRANE TRANSPORT PROTEIN"/>
    <property type="match status" value="1"/>
</dbReference>
<organism evidence="9 10">
    <name type="scientific">Leucobacter tardus</name>
    <dbReference type="NCBI Taxonomy" id="501483"/>
    <lineage>
        <taxon>Bacteria</taxon>
        <taxon>Bacillati</taxon>
        <taxon>Actinomycetota</taxon>
        <taxon>Actinomycetes</taxon>
        <taxon>Micrococcales</taxon>
        <taxon>Microbacteriaceae</taxon>
        <taxon>Leucobacter</taxon>
    </lineage>
</organism>
<evidence type="ECO:0000256" key="6">
    <source>
        <dbReference type="ARBA" id="ARBA00023136"/>
    </source>
</evidence>
<feature type="transmembrane region" description="Helical" evidence="7">
    <location>
        <begin position="167"/>
        <end position="186"/>
    </location>
</feature>
<keyword evidence="10" id="KW-1185">Reference proteome</keyword>
<reference evidence="9" key="1">
    <citation type="submission" date="2021-03" db="EMBL/GenBank/DDBJ databases">
        <title>Leucobacter chromiisoli sp. nov., isolated from chromium-containing soil of chemical plant.</title>
        <authorList>
            <person name="Xu Z."/>
        </authorList>
    </citation>
    <scope>NUCLEOTIDE SEQUENCE</scope>
    <source>
        <strain evidence="9">K 70/01</strain>
    </source>
</reference>
<feature type="transmembrane region" description="Helical" evidence="7">
    <location>
        <begin position="49"/>
        <end position="70"/>
    </location>
</feature>
<gene>
    <name evidence="9" type="ORF">J4H85_03185</name>
</gene>
<evidence type="ECO:0000313" key="9">
    <source>
        <dbReference type="EMBL" id="MBO2989006.1"/>
    </source>
</evidence>
<comment type="caution">
    <text evidence="9">The sequence shown here is derived from an EMBL/GenBank/DDBJ whole genome shotgun (WGS) entry which is preliminary data.</text>
</comment>
<evidence type="ECO:0000256" key="7">
    <source>
        <dbReference type="SAM" id="Phobius"/>
    </source>
</evidence>
<evidence type="ECO:0000256" key="4">
    <source>
        <dbReference type="ARBA" id="ARBA00022692"/>
    </source>
</evidence>
<dbReference type="InterPro" id="IPR036259">
    <property type="entry name" value="MFS_trans_sf"/>
</dbReference>
<dbReference type="InterPro" id="IPR011701">
    <property type="entry name" value="MFS"/>
</dbReference>
<feature type="transmembrane region" description="Helical" evidence="7">
    <location>
        <begin position="21"/>
        <end position="43"/>
    </location>
</feature>
<feature type="transmembrane region" description="Helical" evidence="7">
    <location>
        <begin position="316"/>
        <end position="346"/>
    </location>
</feature>
<feature type="transmembrane region" description="Helical" evidence="7">
    <location>
        <begin position="290"/>
        <end position="310"/>
    </location>
</feature>
<comment type="subcellular location">
    <subcellularLocation>
        <location evidence="1">Cell membrane</location>
        <topology evidence="1">Multi-pass membrane protein</topology>
    </subcellularLocation>
</comment>
<dbReference type="EMBL" id="JAGFBF010000001">
    <property type="protein sequence ID" value="MBO2989006.1"/>
    <property type="molecule type" value="Genomic_DNA"/>
</dbReference>
<dbReference type="Proteomes" id="UP000668403">
    <property type="component" value="Unassembled WGS sequence"/>
</dbReference>
<evidence type="ECO:0000256" key="3">
    <source>
        <dbReference type="ARBA" id="ARBA00022475"/>
    </source>
</evidence>
<feature type="domain" description="Major facilitator superfamily (MFS) profile" evidence="8">
    <location>
        <begin position="12"/>
        <end position="407"/>
    </location>
</feature>
<evidence type="ECO:0000313" key="10">
    <source>
        <dbReference type="Proteomes" id="UP000668403"/>
    </source>
</evidence>
<dbReference type="Pfam" id="PF07690">
    <property type="entry name" value="MFS_1"/>
    <property type="match status" value="1"/>
</dbReference>
<keyword evidence="2" id="KW-0813">Transport</keyword>
<dbReference type="InterPro" id="IPR020846">
    <property type="entry name" value="MFS_dom"/>
</dbReference>
<keyword evidence="3" id="KW-1003">Cell membrane</keyword>